<gene>
    <name evidence="7" type="ORF">CH92_10705</name>
</gene>
<dbReference type="Proteomes" id="UP000019522">
    <property type="component" value="Chromosome"/>
</dbReference>
<dbReference type="AlphaFoldDB" id="W8R7K6"/>
<feature type="transmembrane region" description="Helical" evidence="6">
    <location>
        <begin position="36"/>
        <end position="53"/>
    </location>
</feature>
<evidence type="ECO:0000256" key="5">
    <source>
        <dbReference type="ARBA" id="ARBA00023136"/>
    </source>
</evidence>
<dbReference type="PANTHER" id="PTHR30482">
    <property type="entry name" value="HIGH-AFFINITY BRANCHED-CHAIN AMINO ACID TRANSPORT SYSTEM PERMEASE"/>
    <property type="match status" value="1"/>
</dbReference>
<dbReference type="GO" id="GO:0005886">
    <property type="term" value="C:plasma membrane"/>
    <property type="evidence" value="ECO:0007669"/>
    <property type="project" value="UniProtKB-SubCell"/>
</dbReference>
<dbReference type="GO" id="GO:0015658">
    <property type="term" value="F:branched-chain amino acid transmembrane transporter activity"/>
    <property type="evidence" value="ECO:0007669"/>
    <property type="project" value="InterPro"/>
</dbReference>
<evidence type="ECO:0000313" key="7">
    <source>
        <dbReference type="EMBL" id="AHL75548.1"/>
    </source>
</evidence>
<feature type="transmembrane region" description="Helical" evidence="6">
    <location>
        <begin position="183"/>
        <end position="200"/>
    </location>
</feature>
<dbReference type="Pfam" id="PF02653">
    <property type="entry name" value="BPD_transp_2"/>
    <property type="match status" value="1"/>
</dbReference>
<keyword evidence="4 6" id="KW-1133">Transmembrane helix</keyword>
<reference evidence="8" key="1">
    <citation type="journal article" date="2014" name="Genome Announc.">
        <title>Complete Genome Sequence of the Highly Transformable Pseudomonas stutzeri Strain 28a24.</title>
        <authorList>
            <person name="Smith B.A."/>
            <person name="Dougherty K.M."/>
            <person name="Baltrus D.A."/>
        </authorList>
    </citation>
    <scope>NUCLEOTIDE SEQUENCE [LARGE SCALE GENOMIC DNA]</scope>
    <source>
        <strain evidence="8">28a24</strain>
    </source>
</reference>
<feature type="transmembrane region" description="Helical" evidence="6">
    <location>
        <begin position="59"/>
        <end position="80"/>
    </location>
</feature>
<protein>
    <submittedName>
        <fullName evidence="7">ABC transporter permease</fullName>
    </submittedName>
</protein>
<dbReference type="OrthoDB" id="9034298at2"/>
<evidence type="ECO:0000256" key="4">
    <source>
        <dbReference type="ARBA" id="ARBA00022989"/>
    </source>
</evidence>
<keyword evidence="5 6" id="KW-0472">Membrane</keyword>
<reference evidence="7 8" key="2">
    <citation type="submission" date="2014-03" db="EMBL/GenBank/DDBJ databases">
        <authorList>
            <person name="Baltrus D."/>
            <person name="Dougherty K."/>
        </authorList>
    </citation>
    <scope>NUCLEOTIDE SEQUENCE</scope>
    <source>
        <strain evidence="7 8">28a24</strain>
    </source>
</reference>
<feature type="transmembrane region" description="Helical" evidence="6">
    <location>
        <begin position="112"/>
        <end position="131"/>
    </location>
</feature>
<dbReference type="PATRIC" id="fig|316.77.peg.2144"/>
<evidence type="ECO:0000256" key="3">
    <source>
        <dbReference type="ARBA" id="ARBA00022692"/>
    </source>
</evidence>
<name>W8R7K6_STUST</name>
<feature type="transmembrane region" description="Helical" evidence="6">
    <location>
        <begin position="271"/>
        <end position="296"/>
    </location>
</feature>
<accession>W8R7K6</accession>
<keyword evidence="2" id="KW-1003">Cell membrane</keyword>
<evidence type="ECO:0000256" key="2">
    <source>
        <dbReference type="ARBA" id="ARBA00022475"/>
    </source>
</evidence>
<feature type="transmembrane region" description="Helical" evidence="6">
    <location>
        <begin position="87"/>
        <end position="106"/>
    </location>
</feature>
<keyword evidence="3 6" id="KW-0812">Transmembrane</keyword>
<proteinExistence type="predicted"/>
<dbReference type="InterPro" id="IPR043428">
    <property type="entry name" value="LivM-like"/>
</dbReference>
<feature type="transmembrane region" description="Helical" evidence="6">
    <location>
        <begin position="138"/>
        <end position="158"/>
    </location>
</feature>
<sequence>MTTQESVQAAALQATPTEVKANAEHERRRAARRRMYIFYGVLLAVALVAPMMVYPVFLMKLLCFALFACAFNLLLGYAGLLSFGHAAFFACGGYITGYMLSSFNGLSTELGILAGTLASTVLGLIFGLLAIRRQGIYFAMITLALAQMAFFVFVQAPFTGGENGMQGVPRGFLLGLFDMQNNMALYYFVLTVFVFGFAIIQRTIHSPYGQVLKAIRENEPRAISLGYNVDAHKLLAFVISAALTGLAGSTKTVVFQLASLTDAHWHMSGEVILMTLLGGVGTILGPIVGATVVVTLQSSLSNGPLGEWVHVILGVIFVLCVLLFRSGIVGWLERLIKRNFK</sequence>
<dbReference type="KEGG" id="pstt:CH92_10705"/>
<dbReference type="EMBL" id="CP007441">
    <property type="protein sequence ID" value="AHL75548.1"/>
    <property type="molecule type" value="Genomic_DNA"/>
</dbReference>
<dbReference type="RefSeq" id="WP_025241740.1">
    <property type="nucleotide sequence ID" value="NZ_CP007441.1"/>
</dbReference>
<feature type="transmembrane region" description="Helical" evidence="6">
    <location>
        <begin position="308"/>
        <end position="332"/>
    </location>
</feature>
<dbReference type="CDD" id="cd06581">
    <property type="entry name" value="TM_PBP1_LivM_like"/>
    <property type="match status" value="1"/>
</dbReference>
<dbReference type="InterPro" id="IPR001851">
    <property type="entry name" value="ABC_transp_permease"/>
</dbReference>
<evidence type="ECO:0000256" key="1">
    <source>
        <dbReference type="ARBA" id="ARBA00004429"/>
    </source>
</evidence>
<evidence type="ECO:0000256" key="6">
    <source>
        <dbReference type="SAM" id="Phobius"/>
    </source>
</evidence>
<comment type="subcellular location">
    <subcellularLocation>
        <location evidence="1">Cell inner membrane</location>
        <topology evidence="1">Multi-pass membrane protein</topology>
    </subcellularLocation>
</comment>
<dbReference type="PANTHER" id="PTHR30482:SF17">
    <property type="entry name" value="ABC TRANSPORTER ATP-BINDING PROTEIN"/>
    <property type="match status" value="1"/>
</dbReference>
<organism evidence="7 8">
    <name type="scientific">Stutzerimonas stutzeri</name>
    <name type="common">Pseudomonas stutzeri</name>
    <dbReference type="NCBI Taxonomy" id="316"/>
    <lineage>
        <taxon>Bacteria</taxon>
        <taxon>Pseudomonadati</taxon>
        <taxon>Pseudomonadota</taxon>
        <taxon>Gammaproteobacteria</taxon>
        <taxon>Pseudomonadales</taxon>
        <taxon>Pseudomonadaceae</taxon>
        <taxon>Stutzerimonas</taxon>
    </lineage>
</organism>
<evidence type="ECO:0000313" key="8">
    <source>
        <dbReference type="Proteomes" id="UP000019522"/>
    </source>
</evidence>